<organism evidence="7 8">
    <name type="scientific">Hevea brasiliensis</name>
    <name type="common">Para rubber tree</name>
    <name type="synonym">Siphonia brasiliensis</name>
    <dbReference type="NCBI Taxonomy" id="3981"/>
    <lineage>
        <taxon>Eukaryota</taxon>
        <taxon>Viridiplantae</taxon>
        <taxon>Streptophyta</taxon>
        <taxon>Embryophyta</taxon>
        <taxon>Tracheophyta</taxon>
        <taxon>Spermatophyta</taxon>
        <taxon>Magnoliopsida</taxon>
        <taxon>eudicotyledons</taxon>
        <taxon>Gunneridae</taxon>
        <taxon>Pentapetalae</taxon>
        <taxon>rosids</taxon>
        <taxon>fabids</taxon>
        <taxon>Malpighiales</taxon>
        <taxon>Euphorbiaceae</taxon>
        <taxon>Crotonoideae</taxon>
        <taxon>Micrandreae</taxon>
        <taxon>Hevea</taxon>
    </lineage>
</organism>
<dbReference type="InterPro" id="IPR021109">
    <property type="entry name" value="Peptidase_aspartic_dom_sf"/>
</dbReference>
<gene>
    <name evidence="7" type="ORF">GH714_008613</name>
</gene>
<dbReference type="InterPro" id="IPR032799">
    <property type="entry name" value="TAXi_C"/>
</dbReference>
<evidence type="ECO:0000256" key="5">
    <source>
        <dbReference type="ARBA" id="ARBA00023180"/>
    </source>
</evidence>
<keyword evidence="3" id="KW-0064">Aspartyl protease</keyword>
<dbReference type="PANTHER" id="PTHR47967:SF14">
    <property type="entry name" value="EUKARYOTIC ASPARTYL PROTEASE FAMILY PROTEIN"/>
    <property type="match status" value="1"/>
</dbReference>
<accession>A0A6A6KCM8</accession>
<dbReference type="CDD" id="cd05476">
    <property type="entry name" value="pepsin_A_like_plant"/>
    <property type="match status" value="1"/>
</dbReference>
<dbReference type="Pfam" id="PF14541">
    <property type="entry name" value="TAXi_C"/>
    <property type="match status" value="1"/>
</dbReference>
<dbReference type="Pfam" id="PF14543">
    <property type="entry name" value="TAXi_N"/>
    <property type="match status" value="1"/>
</dbReference>
<dbReference type="GO" id="GO:0006508">
    <property type="term" value="P:proteolysis"/>
    <property type="evidence" value="ECO:0007669"/>
    <property type="project" value="UniProtKB-KW"/>
</dbReference>
<dbReference type="InterPro" id="IPR032861">
    <property type="entry name" value="TAXi_N"/>
</dbReference>
<dbReference type="SUPFAM" id="SSF50630">
    <property type="entry name" value="Acid proteases"/>
    <property type="match status" value="1"/>
</dbReference>
<dbReference type="PROSITE" id="PS51767">
    <property type="entry name" value="PEPTIDASE_A1"/>
    <property type="match status" value="1"/>
</dbReference>
<dbReference type="InterPro" id="IPR033121">
    <property type="entry name" value="PEPTIDASE_A1"/>
</dbReference>
<keyword evidence="5" id="KW-0325">Glycoprotein</keyword>
<dbReference type="InterPro" id="IPR034161">
    <property type="entry name" value="Pepsin-like_plant"/>
</dbReference>
<dbReference type="Proteomes" id="UP000467840">
    <property type="component" value="Chromosome 3"/>
</dbReference>
<evidence type="ECO:0000256" key="1">
    <source>
        <dbReference type="ARBA" id="ARBA00007447"/>
    </source>
</evidence>
<dbReference type="PANTHER" id="PTHR47967">
    <property type="entry name" value="OS07G0603500 PROTEIN-RELATED"/>
    <property type="match status" value="1"/>
</dbReference>
<sequence length="389" mass="43494">MAESTAQSKRLVAKLIHRDSVVSPYYNSNDTVVEQLERSMKASAARLAFLYAQTERYIIDMNDHFQLSLLPSASEPLFLVSFSMGHPPIPQLTIMDTGSSLLWVQCAPCKRCSQQNGPLLDPSKSSTYASLSCNNPLCRHAPGGDCNWLNQCVYKQTYVDGLPSVGVLATEQLVFQNSDGGTNAVPDVVFGCSHENGNYKDRRFTGDGANIEGYSTPIEVIGGHYYITLEGISVGEKRLVIDYSNAFSWEEKRKRVIIDSGTAITWLAENVYRALDNEVRSLLDAVLKPFRRESFLCYKGSVSQDLFGFPMVTFHFSGEADLVLDSESLFYQATADVFCMAVRQASAYGNNFKDFSVIGLMAQQYYNMAYDLSQYKLFFQRIDCELLVD</sequence>
<evidence type="ECO:0000259" key="6">
    <source>
        <dbReference type="PROSITE" id="PS51767"/>
    </source>
</evidence>
<name>A0A6A6KCM8_HEVBR</name>
<keyword evidence="8" id="KW-1185">Reference proteome</keyword>
<evidence type="ECO:0000256" key="4">
    <source>
        <dbReference type="ARBA" id="ARBA00022801"/>
    </source>
</evidence>
<dbReference type="AlphaFoldDB" id="A0A6A6KCM8"/>
<dbReference type="GO" id="GO:0004190">
    <property type="term" value="F:aspartic-type endopeptidase activity"/>
    <property type="evidence" value="ECO:0007669"/>
    <property type="project" value="UniProtKB-KW"/>
</dbReference>
<feature type="domain" description="Peptidase A1" evidence="6">
    <location>
        <begin position="78"/>
        <end position="389"/>
    </location>
</feature>
<proteinExistence type="inferred from homology"/>
<keyword evidence="4" id="KW-0378">Hydrolase</keyword>
<comment type="caution">
    <text evidence="7">The sequence shown here is derived from an EMBL/GenBank/DDBJ whole genome shotgun (WGS) entry which is preliminary data.</text>
</comment>
<evidence type="ECO:0000256" key="3">
    <source>
        <dbReference type="ARBA" id="ARBA00022750"/>
    </source>
</evidence>
<protein>
    <recommendedName>
        <fullName evidence="6">Peptidase A1 domain-containing protein</fullName>
    </recommendedName>
</protein>
<reference evidence="7 8" key="1">
    <citation type="journal article" date="2020" name="Mol. Plant">
        <title>The Chromosome-Based Rubber Tree Genome Provides New Insights into Spurge Genome Evolution and Rubber Biosynthesis.</title>
        <authorList>
            <person name="Liu J."/>
            <person name="Shi C."/>
            <person name="Shi C.C."/>
            <person name="Li W."/>
            <person name="Zhang Q.J."/>
            <person name="Zhang Y."/>
            <person name="Li K."/>
            <person name="Lu H.F."/>
            <person name="Shi C."/>
            <person name="Zhu S.T."/>
            <person name="Xiao Z.Y."/>
            <person name="Nan H."/>
            <person name="Yue Y."/>
            <person name="Zhu X.G."/>
            <person name="Wu Y."/>
            <person name="Hong X.N."/>
            <person name="Fan G.Y."/>
            <person name="Tong Y."/>
            <person name="Zhang D."/>
            <person name="Mao C.L."/>
            <person name="Liu Y.L."/>
            <person name="Hao S.J."/>
            <person name="Liu W.Q."/>
            <person name="Lv M.Q."/>
            <person name="Zhang H.B."/>
            <person name="Liu Y."/>
            <person name="Hu-Tang G.R."/>
            <person name="Wang J.P."/>
            <person name="Wang J.H."/>
            <person name="Sun Y.H."/>
            <person name="Ni S.B."/>
            <person name="Chen W.B."/>
            <person name="Zhang X.C."/>
            <person name="Jiao Y.N."/>
            <person name="Eichler E.E."/>
            <person name="Li G.H."/>
            <person name="Liu X."/>
            <person name="Gao L.Z."/>
        </authorList>
    </citation>
    <scope>NUCLEOTIDE SEQUENCE [LARGE SCALE GENOMIC DNA]</scope>
    <source>
        <strain evidence="8">cv. GT1</strain>
        <tissue evidence="7">Leaf</tissue>
    </source>
</reference>
<dbReference type="FunFam" id="2.40.70.10:FF:000033">
    <property type="entry name" value="Aspartyl protease family protein"/>
    <property type="match status" value="1"/>
</dbReference>
<dbReference type="InterPro" id="IPR051708">
    <property type="entry name" value="Plant_Aspart_Prot_A1"/>
</dbReference>
<dbReference type="GO" id="GO:0005576">
    <property type="term" value="C:extracellular region"/>
    <property type="evidence" value="ECO:0007669"/>
    <property type="project" value="TreeGrafter"/>
</dbReference>
<evidence type="ECO:0000256" key="2">
    <source>
        <dbReference type="ARBA" id="ARBA00022670"/>
    </source>
</evidence>
<keyword evidence="2" id="KW-0645">Protease</keyword>
<dbReference type="EMBL" id="JAAGAX010000017">
    <property type="protein sequence ID" value="KAF2285873.1"/>
    <property type="molecule type" value="Genomic_DNA"/>
</dbReference>
<evidence type="ECO:0000313" key="7">
    <source>
        <dbReference type="EMBL" id="KAF2285873.1"/>
    </source>
</evidence>
<evidence type="ECO:0000313" key="8">
    <source>
        <dbReference type="Proteomes" id="UP000467840"/>
    </source>
</evidence>
<comment type="similarity">
    <text evidence="1">Belongs to the peptidase A1 family.</text>
</comment>
<dbReference type="Gene3D" id="2.40.70.10">
    <property type="entry name" value="Acid Proteases"/>
    <property type="match status" value="2"/>
</dbReference>